<protein>
    <submittedName>
        <fullName evidence="3">Cysteine hydrolase</fullName>
    </submittedName>
</protein>
<evidence type="ECO:0000313" key="4">
    <source>
        <dbReference type="Proteomes" id="UP000780875"/>
    </source>
</evidence>
<evidence type="ECO:0000313" key="3">
    <source>
        <dbReference type="EMBL" id="MBZ5739372.1"/>
    </source>
</evidence>
<proteinExistence type="predicted"/>
<evidence type="ECO:0000256" key="1">
    <source>
        <dbReference type="ARBA" id="ARBA00022801"/>
    </source>
</evidence>
<accession>A0ABS7UES5</accession>
<dbReference type="SUPFAM" id="SSF52499">
    <property type="entry name" value="Isochorismatase-like hydrolases"/>
    <property type="match status" value="1"/>
</dbReference>
<dbReference type="PANTHER" id="PTHR43540">
    <property type="entry name" value="PEROXYUREIDOACRYLATE/UREIDOACRYLATE AMIDOHYDROLASE-RELATED"/>
    <property type="match status" value="1"/>
</dbReference>
<feature type="domain" description="Isochorismatase-like" evidence="2">
    <location>
        <begin position="37"/>
        <end position="171"/>
    </location>
</feature>
<name>A0ABS7UES5_9ACTN</name>
<organism evidence="3 4">
    <name type="scientific">Nocardioides mangrovi</name>
    <dbReference type="NCBI Taxonomy" id="2874580"/>
    <lineage>
        <taxon>Bacteria</taxon>
        <taxon>Bacillati</taxon>
        <taxon>Actinomycetota</taxon>
        <taxon>Actinomycetes</taxon>
        <taxon>Propionibacteriales</taxon>
        <taxon>Nocardioidaceae</taxon>
        <taxon>Nocardioides</taxon>
    </lineage>
</organism>
<dbReference type="Proteomes" id="UP000780875">
    <property type="component" value="Unassembled WGS sequence"/>
</dbReference>
<dbReference type="PANTHER" id="PTHR43540:SF6">
    <property type="entry name" value="ISOCHORISMATASE-LIKE DOMAIN-CONTAINING PROTEIN"/>
    <property type="match status" value="1"/>
</dbReference>
<dbReference type="RefSeq" id="WP_224123742.1">
    <property type="nucleotide sequence ID" value="NZ_JAIQZJ010000008.1"/>
</dbReference>
<dbReference type="CDD" id="cd00431">
    <property type="entry name" value="cysteine_hydrolases"/>
    <property type="match status" value="1"/>
</dbReference>
<comment type="caution">
    <text evidence="3">The sequence shown here is derived from an EMBL/GenBank/DDBJ whole genome shotgun (WGS) entry which is preliminary data.</text>
</comment>
<keyword evidence="1 3" id="KW-0378">Hydrolase</keyword>
<dbReference type="Gene3D" id="3.40.50.850">
    <property type="entry name" value="Isochorismatase-like"/>
    <property type="match status" value="1"/>
</dbReference>
<evidence type="ECO:0000259" key="2">
    <source>
        <dbReference type="Pfam" id="PF00857"/>
    </source>
</evidence>
<gene>
    <name evidence="3" type="ORF">K8U61_14450</name>
</gene>
<keyword evidence="4" id="KW-1185">Reference proteome</keyword>
<dbReference type="GO" id="GO:0016787">
    <property type="term" value="F:hydrolase activity"/>
    <property type="evidence" value="ECO:0007669"/>
    <property type="project" value="UniProtKB-KW"/>
</dbReference>
<dbReference type="InterPro" id="IPR036380">
    <property type="entry name" value="Isochorismatase-like_sf"/>
</dbReference>
<reference evidence="3 4" key="1">
    <citation type="submission" date="2021-09" db="EMBL/GenBank/DDBJ databases">
        <title>Whole genome sequence of Nocardioides sp. GBK3QG-3.</title>
        <authorList>
            <person name="Tuo L."/>
        </authorList>
    </citation>
    <scope>NUCLEOTIDE SEQUENCE [LARGE SCALE GENOMIC DNA]</scope>
    <source>
        <strain evidence="3 4">GBK3QG-3</strain>
    </source>
</reference>
<dbReference type="InterPro" id="IPR000868">
    <property type="entry name" value="Isochorismatase-like_dom"/>
</dbReference>
<dbReference type="Pfam" id="PF00857">
    <property type="entry name" value="Isochorismatase"/>
    <property type="match status" value="1"/>
</dbReference>
<dbReference type="InterPro" id="IPR050272">
    <property type="entry name" value="Isochorismatase-like_hydrls"/>
</dbReference>
<sequence length="188" mass="20126">MPQEFSPLQVLDWTPSADLTPVGEVVLVVLDVAPGPDHDAQVARVEALVAGCRDAGVPVVFARTMTGPAASVPAAPGLADRPEEYVVRRHRHSAFYGTELDLVVHGYGAQTVLLAGGTTDVSVHYSLVDAHQLDHHIRCVADLVTGTNPELHEAALRAIKYLQRDALVTTAAVETWLAGRRTPEEQTA</sequence>
<dbReference type="EMBL" id="JAIQZJ010000008">
    <property type="protein sequence ID" value="MBZ5739372.1"/>
    <property type="molecule type" value="Genomic_DNA"/>
</dbReference>